<sequence>MSQIRLVSPKFPSGRASYFVNMKVSTLQPFQIVYSLFEHEYLGFLFEAYVVQLNSKGELTLQNQSVSSKNIFEFAERIDADDYTLVKLTEAIQQDAVVKKFSTKKLAPLDFFLKIFDPEKGDKLLQETIHGYMEKHRAEILEKLLLKQIYIMSNDGDPTWKAIKNIQEGAKAYFNFIRNEENTHYFPSIKCGGERVQFQFKNARILCEEPAWLLIDDKLYHFEKQVDGKKLKPFLNKNHIIIPRNIEETYYQKFIAPLVAQFDVFAQGFEIRFEKHEPKPLLAISEIIAAKKASVTLFEQNEDDEEENDGESKIVFDLSFQYGNYTFRFDSFSAEAYVSVERQGDSWLFHKVKRDLKYEKTQVNLLKDLGLDVRQGRSLVPKRPAFSWLQLNAKTLSENNFEVKQVENSQTQKQYFLGYSSIEVHIEEKNDWFDIKAKVRFGDFEIPFLRLRSLIMANKREFTLPNGQIAVIPEEWFTRYSELFSYVDKLDEDVTILKKHHLVLVQDLTDEGLAFSVITRKLERLRNFEKIDQYDIPKALNANLRPYQKAGYDWLRFLAEYKLGGCLADDMGLGKTIQTLAFLQSQKELGLAEHPTLLVMPTSLIYNWLKEIEKFTPSLKAFIYTGTNREKNTEQFGNYDLILTSYGILRIDIDFIKDYRFNYVILDESQSIKNPSSHISKAVMQLNSASRLILTGTPLENSTMDLWTQMTFINPGLLGTQSYFKNEYQIPIEKHQDEKQNKRLYSLIKPFMLRRHKSQVATELPPKVESIHYCDMTEEQEKCYEEAKSYYRNIILEQIEEKGFGKSQMAVLQGLTKLRQLANHPLMIDHEYEGDSGKNEEVLQKLETVVEEGHKVLVFSQFVKHLDIFRHYLDKNNMPYCYLDGSTSNRQEQVDIFQNDASIKIFLISLKAGGLGLNLTAAEYVFLLDPWWNPAIEAQAIDRAHRIGQQNTVFTYKFITRNSVEEKILTLQRNKRKLFDNLITTEENFVKSLSKEDILSLLE</sequence>
<accession>A0ABN8EU26</accession>
<dbReference type="Proteomes" id="UP000837932">
    <property type="component" value="Unassembled WGS sequence"/>
</dbReference>
<dbReference type="PROSITE" id="PS51192">
    <property type="entry name" value="HELICASE_ATP_BIND_1"/>
    <property type="match status" value="1"/>
</dbReference>
<dbReference type="GO" id="GO:0016787">
    <property type="term" value="F:hydrolase activity"/>
    <property type="evidence" value="ECO:0007669"/>
    <property type="project" value="UniProtKB-KW"/>
</dbReference>
<dbReference type="InterPro" id="IPR000330">
    <property type="entry name" value="SNF2_N"/>
</dbReference>
<feature type="domain" description="Helicase ATP-binding" evidence="2">
    <location>
        <begin position="556"/>
        <end position="716"/>
    </location>
</feature>
<dbReference type="SUPFAM" id="SSF52540">
    <property type="entry name" value="P-loop containing nucleoside triphosphate hydrolases"/>
    <property type="match status" value="2"/>
</dbReference>
<dbReference type="InterPro" id="IPR014001">
    <property type="entry name" value="Helicase_ATP-bd"/>
</dbReference>
<dbReference type="SMART" id="SM00487">
    <property type="entry name" value="DEXDc"/>
    <property type="match status" value="1"/>
</dbReference>
<proteinExistence type="predicted"/>
<evidence type="ECO:0000313" key="5">
    <source>
        <dbReference type="Proteomes" id="UP000837932"/>
    </source>
</evidence>
<dbReference type="InterPro" id="IPR049730">
    <property type="entry name" value="SNF2/RAD54-like_C"/>
</dbReference>
<name>A0ABN8EU26_9BACT</name>
<dbReference type="EC" id="3.6.4.-" evidence="4"/>
<gene>
    <name evidence="4" type="primary">rapA_1</name>
    <name evidence="4" type="ORF">EMA8858_02696</name>
</gene>
<evidence type="ECO:0000259" key="3">
    <source>
        <dbReference type="PROSITE" id="PS51194"/>
    </source>
</evidence>
<comment type="caution">
    <text evidence="4">The sequence shown here is derived from an EMBL/GenBank/DDBJ whole genome shotgun (WGS) entry which is preliminary data.</text>
</comment>
<dbReference type="CDD" id="cd18793">
    <property type="entry name" value="SF2_C_SNF"/>
    <property type="match status" value="1"/>
</dbReference>
<dbReference type="Gene3D" id="3.40.50.10810">
    <property type="entry name" value="Tandem AAA-ATPase domain"/>
    <property type="match status" value="1"/>
</dbReference>
<dbReference type="InterPro" id="IPR038718">
    <property type="entry name" value="SNF2-like_sf"/>
</dbReference>
<reference evidence="4" key="1">
    <citation type="submission" date="2021-12" db="EMBL/GenBank/DDBJ databases">
        <authorList>
            <person name="Rodrigo-Torres L."/>
            <person name="Arahal R. D."/>
            <person name="Lucena T."/>
        </authorList>
    </citation>
    <scope>NUCLEOTIDE SEQUENCE</scope>
    <source>
        <strain evidence="4">CECT 8858</strain>
    </source>
</reference>
<keyword evidence="1 4" id="KW-0378">Hydrolase</keyword>
<dbReference type="PANTHER" id="PTHR10799">
    <property type="entry name" value="SNF2/RAD54 HELICASE FAMILY"/>
    <property type="match status" value="1"/>
</dbReference>
<evidence type="ECO:0000259" key="2">
    <source>
        <dbReference type="PROSITE" id="PS51192"/>
    </source>
</evidence>
<protein>
    <submittedName>
        <fullName evidence="4">RNA polymerase-associated protein RapA</fullName>
        <ecNumber evidence="4">3.6.4.-</ecNumber>
    </submittedName>
</protein>
<evidence type="ECO:0000313" key="4">
    <source>
        <dbReference type="EMBL" id="CAH0996564.1"/>
    </source>
</evidence>
<dbReference type="Pfam" id="PF00271">
    <property type="entry name" value="Helicase_C"/>
    <property type="match status" value="1"/>
</dbReference>
<evidence type="ECO:0000256" key="1">
    <source>
        <dbReference type="ARBA" id="ARBA00022801"/>
    </source>
</evidence>
<dbReference type="Gene3D" id="3.40.50.300">
    <property type="entry name" value="P-loop containing nucleotide triphosphate hydrolases"/>
    <property type="match status" value="1"/>
</dbReference>
<organism evidence="4 5">
    <name type="scientific">Emticicia aquatica</name>
    <dbReference type="NCBI Taxonomy" id="1681835"/>
    <lineage>
        <taxon>Bacteria</taxon>
        <taxon>Pseudomonadati</taxon>
        <taxon>Bacteroidota</taxon>
        <taxon>Cytophagia</taxon>
        <taxon>Cytophagales</taxon>
        <taxon>Leadbetterellaceae</taxon>
        <taxon>Emticicia</taxon>
    </lineage>
</organism>
<dbReference type="SMART" id="SM00490">
    <property type="entry name" value="HELICc"/>
    <property type="match status" value="1"/>
</dbReference>
<dbReference type="InterPro" id="IPR027417">
    <property type="entry name" value="P-loop_NTPase"/>
</dbReference>
<dbReference type="CDD" id="cd18012">
    <property type="entry name" value="DEXQc_arch_SWI2_SNF2"/>
    <property type="match status" value="1"/>
</dbReference>
<dbReference type="EMBL" id="CAKLPY010000002">
    <property type="protein sequence ID" value="CAH0996564.1"/>
    <property type="molecule type" value="Genomic_DNA"/>
</dbReference>
<dbReference type="PROSITE" id="PS51194">
    <property type="entry name" value="HELICASE_CTER"/>
    <property type="match status" value="1"/>
</dbReference>
<dbReference type="InterPro" id="IPR001650">
    <property type="entry name" value="Helicase_C-like"/>
</dbReference>
<dbReference type="Pfam" id="PF00176">
    <property type="entry name" value="SNF2-rel_dom"/>
    <property type="match status" value="1"/>
</dbReference>
<feature type="domain" description="Helicase C-terminal" evidence="3">
    <location>
        <begin position="841"/>
        <end position="990"/>
    </location>
</feature>
<keyword evidence="5" id="KW-1185">Reference proteome</keyword>